<dbReference type="EMBL" id="CABPSB010000025">
    <property type="protein sequence ID" value="VVE51574.1"/>
    <property type="molecule type" value="Genomic_DNA"/>
</dbReference>
<dbReference type="AlphaFoldDB" id="A0A5E4YRR3"/>
<dbReference type="GO" id="GO:0005829">
    <property type="term" value="C:cytosol"/>
    <property type="evidence" value="ECO:0007669"/>
    <property type="project" value="TreeGrafter"/>
</dbReference>
<dbReference type="PANTHER" id="PTHR11803:SF59">
    <property type="entry name" value="ENDORIBONUCLEASE"/>
    <property type="match status" value="1"/>
</dbReference>
<dbReference type="RefSeq" id="WP_217426356.1">
    <property type="nucleotide sequence ID" value="NZ_CABPSB010000025.1"/>
</dbReference>
<dbReference type="Pfam" id="PF01042">
    <property type="entry name" value="Ribonuc_L-PSP"/>
    <property type="match status" value="1"/>
</dbReference>
<evidence type="ECO:0000256" key="1">
    <source>
        <dbReference type="ARBA" id="ARBA00010552"/>
    </source>
</evidence>
<dbReference type="CDD" id="cd06151">
    <property type="entry name" value="YjgF_YER057c_UK114_like_3"/>
    <property type="match status" value="1"/>
</dbReference>
<name>A0A5E4YRR3_9BURK</name>
<dbReference type="Proteomes" id="UP000406256">
    <property type="component" value="Unassembled WGS sequence"/>
</dbReference>
<sequence>MNLDWCTRSTIGTMTLLLLGPVSQASESPNVIRTIAPDSKLPIAQAVEIPAGYSTVYLSGVVPAKTTNAPGRNAYGHDTREQTLNVLQRIAAQLSTLNLSMRDVIKMQVFLVADPNKGDKMDFGGFMDAYRQYFGTAGQPNLPARSLVQVAALASPDFLVEIEVVAVRPLP</sequence>
<comment type="similarity">
    <text evidence="1">Belongs to the RutC family.</text>
</comment>
<dbReference type="InterPro" id="IPR035959">
    <property type="entry name" value="RutC-like_sf"/>
</dbReference>
<dbReference type="GO" id="GO:0019239">
    <property type="term" value="F:deaminase activity"/>
    <property type="evidence" value="ECO:0007669"/>
    <property type="project" value="TreeGrafter"/>
</dbReference>
<organism evidence="2 3">
    <name type="scientific">Pandoraea anhela</name>
    <dbReference type="NCBI Taxonomy" id="2508295"/>
    <lineage>
        <taxon>Bacteria</taxon>
        <taxon>Pseudomonadati</taxon>
        <taxon>Pseudomonadota</taxon>
        <taxon>Betaproteobacteria</taxon>
        <taxon>Burkholderiales</taxon>
        <taxon>Burkholderiaceae</taxon>
        <taxon>Pandoraea</taxon>
    </lineage>
</organism>
<dbReference type="PANTHER" id="PTHR11803">
    <property type="entry name" value="2-IMINOBUTANOATE/2-IMINOPROPANOATE DEAMINASE RIDA"/>
    <property type="match status" value="1"/>
</dbReference>
<protein>
    <submittedName>
        <fullName evidence="2">2-aminomuconate deaminase</fullName>
    </submittedName>
</protein>
<evidence type="ECO:0000313" key="2">
    <source>
        <dbReference type="EMBL" id="VVE51574.1"/>
    </source>
</evidence>
<evidence type="ECO:0000313" key="3">
    <source>
        <dbReference type="Proteomes" id="UP000406256"/>
    </source>
</evidence>
<dbReference type="SUPFAM" id="SSF55298">
    <property type="entry name" value="YjgF-like"/>
    <property type="match status" value="1"/>
</dbReference>
<dbReference type="InterPro" id="IPR019897">
    <property type="entry name" value="RidA_CS"/>
</dbReference>
<proteinExistence type="inferred from homology"/>
<reference evidence="2 3" key="1">
    <citation type="submission" date="2019-08" db="EMBL/GenBank/DDBJ databases">
        <authorList>
            <person name="Peeters C."/>
        </authorList>
    </citation>
    <scope>NUCLEOTIDE SEQUENCE [LARGE SCALE GENOMIC DNA]</scope>
    <source>
        <strain evidence="2 3">LMG 31108</strain>
    </source>
</reference>
<gene>
    <name evidence="2" type="ORF">PAN31108_04735</name>
</gene>
<keyword evidence="3" id="KW-1185">Reference proteome</keyword>
<dbReference type="Gene3D" id="3.30.1330.40">
    <property type="entry name" value="RutC-like"/>
    <property type="match status" value="1"/>
</dbReference>
<dbReference type="PROSITE" id="PS01094">
    <property type="entry name" value="UPF0076"/>
    <property type="match status" value="1"/>
</dbReference>
<accession>A0A5E4YRR3</accession>
<dbReference type="InterPro" id="IPR006175">
    <property type="entry name" value="YjgF/YER057c/UK114"/>
</dbReference>